<name>A0A8T3C7D4_DENNO</name>
<dbReference type="GO" id="GO:0005783">
    <property type="term" value="C:endoplasmic reticulum"/>
    <property type="evidence" value="ECO:0007669"/>
    <property type="project" value="TreeGrafter"/>
</dbReference>
<evidence type="ECO:0000256" key="1">
    <source>
        <dbReference type="ARBA" id="ARBA00000085"/>
    </source>
</evidence>
<dbReference type="InterPro" id="IPR005467">
    <property type="entry name" value="His_kinase_dom"/>
</dbReference>
<gene>
    <name evidence="4" type="ORF">KFK09_001411</name>
</gene>
<dbReference type="InterPro" id="IPR004358">
    <property type="entry name" value="Sig_transdc_His_kin-like_C"/>
</dbReference>
<dbReference type="SMR" id="A0A8T3C7D4"/>
<dbReference type="EC" id="2.7.13.3" evidence="2"/>
<dbReference type="OrthoDB" id="60033at2759"/>
<dbReference type="Gene3D" id="3.30.565.10">
    <property type="entry name" value="Histidine kinase-like ATPase, C-terminal domain"/>
    <property type="match status" value="1"/>
</dbReference>
<dbReference type="GO" id="GO:0051740">
    <property type="term" value="F:ethylene binding"/>
    <property type="evidence" value="ECO:0007669"/>
    <property type="project" value="TreeGrafter"/>
</dbReference>
<dbReference type="PANTHER" id="PTHR24423">
    <property type="entry name" value="TWO-COMPONENT SENSOR HISTIDINE KINASE"/>
    <property type="match status" value="1"/>
</dbReference>
<accession>A0A8T3C7D4</accession>
<dbReference type="PRINTS" id="PR00344">
    <property type="entry name" value="BCTRLSENSOR"/>
</dbReference>
<dbReference type="EMBL" id="JAGYWB010000002">
    <property type="protein sequence ID" value="KAI0528868.1"/>
    <property type="molecule type" value="Genomic_DNA"/>
</dbReference>
<dbReference type="Pfam" id="PF02518">
    <property type="entry name" value="HATPase_c"/>
    <property type="match status" value="1"/>
</dbReference>
<protein>
    <recommendedName>
        <fullName evidence="2">histidine kinase</fullName>
        <ecNumber evidence="2">2.7.13.3</ecNumber>
    </recommendedName>
</protein>
<evidence type="ECO:0000256" key="2">
    <source>
        <dbReference type="ARBA" id="ARBA00012438"/>
    </source>
</evidence>
<dbReference type="GO" id="GO:0046872">
    <property type="term" value="F:metal ion binding"/>
    <property type="evidence" value="ECO:0007669"/>
    <property type="project" value="UniProtKB-KW"/>
</dbReference>
<sequence>MVETILKSSNLLATLINDVLDLSKLEDGSFELEATVLNLHTLFREVVNLVKPIAAVKKLSVVVSLSPDLPSFAIGDEKRLVQTKLNVVGNAVKFTKKSSISFITATIAMPDSFRDSRDPEFYPVLIDGHFYLRVQVKDTGCGISPQELPHLFTKFAHSQNGSNKGCTGSGLGLAICKRFVNLMKGRMWLESEGFGKGCTTIFIVKLGVSEDPILRFQHKLLPPIRAGQGEADPFGLKSAPKDEKNAIPSKIRHQRSFKIEPNTAFRSRWIRACTLEAKVKLKCK</sequence>
<proteinExistence type="predicted"/>
<dbReference type="GO" id="GO:0038199">
    <property type="term" value="F:ethylene receptor activity"/>
    <property type="evidence" value="ECO:0007669"/>
    <property type="project" value="TreeGrafter"/>
</dbReference>
<evidence type="ECO:0000259" key="3">
    <source>
        <dbReference type="PROSITE" id="PS50109"/>
    </source>
</evidence>
<dbReference type="GO" id="GO:0005524">
    <property type="term" value="F:ATP binding"/>
    <property type="evidence" value="ECO:0007669"/>
    <property type="project" value="UniProtKB-KW"/>
</dbReference>
<dbReference type="Proteomes" id="UP000829196">
    <property type="component" value="Unassembled WGS sequence"/>
</dbReference>
<dbReference type="AlphaFoldDB" id="A0A8T3C7D4"/>
<dbReference type="SMART" id="SM00387">
    <property type="entry name" value="HATPase_c"/>
    <property type="match status" value="1"/>
</dbReference>
<evidence type="ECO:0000313" key="4">
    <source>
        <dbReference type="EMBL" id="KAI0528868.1"/>
    </source>
</evidence>
<dbReference type="PROSITE" id="PS50109">
    <property type="entry name" value="HIS_KIN"/>
    <property type="match status" value="1"/>
</dbReference>
<evidence type="ECO:0000313" key="5">
    <source>
        <dbReference type="Proteomes" id="UP000829196"/>
    </source>
</evidence>
<feature type="domain" description="Histidine kinase" evidence="3">
    <location>
        <begin position="1"/>
        <end position="210"/>
    </location>
</feature>
<comment type="caution">
    <text evidence="4">The sequence shown here is derived from an EMBL/GenBank/DDBJ whole genome shotgun (WGS) entry which is preliminary data.</text>
</comment>
<dbReference type="PANTHER" id="PTHR24423:SF625">
    <property type="entry name" value="ETHYLENE RESPONSE SENSOR 1"/>
    <property type="match status" value="1"/>
</dbReference>
<organism evidence="4 5">
    <name type="scientific">Dendrobium nobile</name>
    <name type="common">Orchid</name>
    <dbReference type="NCBI Taxonomy" id="94219"/>
    <lineage>
        <taxon>Eukaryota</taxon>
        <taxon>Viridiplantae</taxon>
        <taxon>Streptophyta</taxon>
        <taxon>Embryophyta</taxon>
        <taxon>Tracheophyta</taxon>
        <taxon>Spermatophyta</taxon>
        <taxon>Magnoliopsida</taxon>
        <taxon>Liliopsida</taxon>
        <taxon>Asparagales</taxon>
        <taxon>Orchidaceae</taxon>
        <taxon>Epidendroideae</taxon>
        <taxon>Malaxideae</taxon>
        <taxon>Dendrobiinae</taxon>
        <taxon>Dendrobium</taxon>
    </lineage>
</organism>
<dbReference type="InterPro" id="IPR003594">
    <property type="entry name" value="HATPase_dom"/>
</dbReference>
<reference evidence="4" key="1">
    <citation type="journal article" date="2022" name="Front. Genet.">
        <title>Chromosome-Scale Assembly of the Dendrobium nobile Genome Provides Insights Into the Molecular Mechanism of the Biosynthesis of the Medicinal Active Ingredient of Dendrobium.</title>
        <authorList>
            <person name="Xu Q."/>
            <person name="Niu S.-C."/>
            <person name="Li K.-L."/>
            <person name="Zheng P.-J."/>
            <person name="Zhang X.-J."/>
            <person name="Jia Y."/>
            <person name="Liu Y."/>
            <person name="Niu Y.-X."/>
            <person name="Yu L.-H."/>
            <person name="Chen D.-F."/>
            <person name="Zhang G.-Q."/>
        </authorList>
    </citation>
    <scope>NUCLEOTIDE SEQUENCE</scope>
    <source>
        <tissue evidence="4">Leaf</tissue>
    </source>
</reference>
<keyword evidence="5" id="KW-1185">Reference proteome</keyword>
<dbReference type="FunFam" id="3.30.565.10:FF:000030">
    <property type="entry name" value="Ethylene receptor 1"/>
    <property type="match status" value="1"/>
</dbReference>
<dbReference type="GO" id="GO:0004673">
    <property type="term" value="F:protein histidine kinase activity"/>
    <property type="evidence" value="ECO:0007669"/>
    <property type="project" value="UniProtKB-EC"/>
</dbReference>
<comment type="catalytic activity">
    <reaction evidence="1">
        <text>ATP + protein L-histidine = ADP + protein N-phospho-L-histidine.</text>
        <dbReference type="EC" id="2.7.13.3"/>
    </reaction>
</comment>
<dbReference type="InterPro" id="IPR036890">
    <property type="entry name" value="HATPase_C_sf"/>
</dbReference>
<dbReference type="SUPFAM" id="SSF55874">
    <property type="entry name" value="ATPase domain of HSP90 chaperone/DNA topoisomerase II/histidine kinase"/>
    <property type="match status" value="1"/>
</dbReference>